<dbReference type="InterPro" id="IPR002035">
    <property type="entry name" value="VWF_A"/>
</dbReference>
<evidence type="ECO:0000256" key="1">
    <source>
        <dbReference type="SAM" id="MobiDB-lite"/>
    </source>
</evidence>
<dbReference type="SUPFAM" id="SSF53300">
    <property type="entry name" value="vWA-like"/>
    <property type="match status" value="1"/>
</dbReference>
<dbReference type="InterPro" id="IPR036465">
    <property type="entry name" value="vWFA_dom_sf"/>
</dbReference>
<protein>
    <recommendedName>
        <fullName evidence="2">VWFA domain-containing protein</fullName>
    </recommendedName>
</protein>
<proteinExistence type="predicted"/>
<dbReference type="PANTHER" id="PTHR34706">
    <property type="entry name" value="SLR1338 PROTEIN"/>
    <property type="match status" value="1"/>
</dbReference>
<gene>
    <name evidence="3" type="ORF">BDV28DRAFT_139756</name>
</gene>
<keyword evidence="4" id="KW-1185">Reference proteome</keyword>
<feature type="region of interest" description="Disordered" evidence="1">
    <location>
        <begin position="89"/>
        <end position="160"/>
    </location>
</feature>
<dbReference type="PROSITE" id="PS50234">
    <property type="entry name" value="VWFA"/>
    <property type="match status" value="1"/>
</dbReference>
<accession>A0A5N6YXH8</accession>
<reference evidence="4" key="1">
    <citation type="submission" date="2019-04" db="EMBL/GenBank/DDBJ databases">
        <title>Friends and foes A comparative genomics studyof 23 Aspergillus species from section Flavi.</title>
        <authorList>
            <consortium name="DOE Joint Genome Institute"/>
            <person name="Kjaerbolling I."/>
            <person name="Vesth T."/>
            <person name="Frisvad J.C."/>
            <person name="Nybo J.L."/>
            <person name="Theobald S."/>
            <person name="Kildgaard S."/>
            <person name="Isbrandt T."/>
            <person name="Kuo A."/>
            <person name="Sato A."/>
            <person name="Lyhne E.K."/>
            <person name="Kogle M.E."/>
            <person name="Wiebenga A."/>
            <person name="Kun R.S."/>
            <person name="Lubbers R.J."/>
            <person name="Makela M.R."/>
            <person name="Barry K."/>
            <person name="Chovatia M."/>
            <person name="Clum A."/>
            <person name="Daum C."/>
            <person name="Haridas S."/>
            <person name="He G."/>
            <person name="LaButti K."/>
            <person name="Lipzen A."/>
            <person name="Mondo S."/>
            <person name="Riley R."/>
            <person name="Salamov A."/>
            <person name="Simmons B.A."/>
            <person name="Magnuson J.K."/>
            <person name="Henrissat B."/>
            <person name="Mortensen U.H."/>
            <person name="Larsen T.O."/>
            <person name="Devries R.P."/>
            <person name="Grigoriev I.V."/>
            <person name="Machida M."/>
            <person name="Baker S.E."/>
            <person name="Andersen M.R."/>
        </authorList>
    </citation>
    <scope>NUCLEOTIDE SEQUENCE [LARGE SCALE GENOMIC DNA]</scope>
    <source>
        <strain evidence="4">CBS 553.77</strain>
    </source>
</reference>
<dbReference type="EMBL" id="ML739246">
    <property type="protein sequence ID" value="KAE8350135.1"/>
    <property type="molecule type" value="Genomic_DNA"/>
</dbReference>
<name>A0A5N6YXH8_9EURO</name>
<dbReference type="PANTHER" id="PTHR34706:SF1">
    <property type="entry name" value="VWFA DOMAIN-CONTAINING PROTEIN"/>
    <property type="match status" value="1"/>
</dbReference>
<sequence>MMRFLPLNANPLIHTLVFTYYSTIHYQGTVVVPYHHLSIAKTRSIQADRHQIVPLLSSLNPTRAFLCPSKYSCSHWYFTQQKVDSKLSTMGNRHSRVRRYSESLNRPNITSKHDRHRRVATNVQARSTPIQAHDADPWSPPPYTPQSPSKAPEPRASSSGDSPYSFLRVFDTIFLVDDSGSMNGDRWNEAADAIAAIAPVCTINDRDGIDIYFLNHRGGNVPATGAYTNIRTSDDVREIFYSVHPRGATPVGNRLRQILDPYLRHMESIASSGRDPSESIKPLNIIAITDGVFTDDAESVIIDAAIRLDQCHASPWQIGIQFFQVGNDEEAQKYLQELDDELGRIAKRERMRDIVDTVPWRGNLGQTLSADGILKCVLGAVNRKYDKSNVH</sequence>
<dbReference type="OrthoDB" id="2142040at2759"/>
<dbReference type="AlphaFoldDB" id="A0A5N6YXH8"/>
<dbReference type="Gene3D" id="3.40.50.410">
    <property type="entry name" value="von Willebrand factor, type A domain"/>
    <property type="match status" value="1"/>
</dbReference>
<evidence type="ECO:0000313" key="3">
    <source>
        <dbReference type="EMBL" id="KAE8350135.1"/>
    </source>
</evidence>
<feature type="compositionally biased region" description="Polar residues" evidence="1">
    <location>
        <begin position="121"/>
        <end position="130"/>
    </location>
</feature>
<evidence type="ECO:0000313" key="4">
    <source>
        <dbReference type="Proteomes" id="UP000327118"/>
    </source>
</evidence>
<dbReference type="Proteomes" id="UP000327118">
    <property type="component" value="Unassembled WGS sequence"/>
</dbReference>
<evidence type="ECO:0000259" key="2">
    <source>
        <dbReference type="PROSITE" id="PS50234"/>
    </source>
</evidence>
<feature type="domain" description="VWFA" evidence="2">
    <location>
        <begin position="171"/>
        <end position="373"/>
    </location>
</feature>
<organism evidence="3 4">
    <name type="scientific">Aspergillus coremiiformis</name>
    <dbReference type="NCBI Taxonomy" id="138285"/>
    <lineage>
        <taxon>Eukaryota</taxon>
        <taxon>Fungi</taxon>
        <taxon>Dikarya</taxon>
        <taxon>Ascomycota</taxon>
        <taxon>Pezizomycotina</taxon>
        <taxon>Eurotiomycetes</taxon>
        <taxon>Eurotiomycetidae</taxon>
        <taxon>Eurotiales</taxon>
        <taxon>Aspergillaceae</taxon>
        <taxon>Aspergillus</taxon>
        <taxon>Aspergillus subgen. Circumdati</taxon>
    </lineage>
</organism>